<evidence type="ECO:0000256" key="1">
    <source>
        <dbReference type="SAM" id="Phobius"/>
    </source>
</evidence>
<dbReference type="Pfam" id="PF12040">
    <property type="entry name" value="DUF3526"/>
    <property type="match status" value="1"/>
</dbReference>
<feature type="transmembrane region" description="Helical" evidence="1">
    <location>
        <begin position="173"/>
        <end position="200"/>
    </location>
</feature>
<proteinExistence type="predicted"/>
<feature type="transmembrane region" description="Helical" evidence="1">
    <location>
        <begin position="453"/>
        <end position="474"/>
    </location>
</feature>
<feature type="transmembrane region" description="Helical" evidence="1">
    <location>
        <begin position="21"/>
        <end position="44"/>
    </location>
</feature>
<gene>
    <name evidence="2" type="ORF">SAMN05660691_00797</name>
</gene>
<feature type="transmembrane region" description="Helical" evidence="1">
    <location>
        <begin position="133"/>
        <end position="152"/>
    </location>
</feature>
<dbReference type="EMBL" id="FNXF01000002">
    <property type="protein sequence ID" value="SEH67165.1"/>
    <property type="molecule type" value="Genomic_DNA"/>
</dbReference>
<dbReference type="PANTHER" id="PTHR43471:SF1">
    <property type="entry name" value="ABC TRANSPORTER PERMEASE PROTEIN NOSY-RELATED"/>
    <property type="match status" value="1"/>
</dbReference>
<dbReference type="PANTHER" id="PTHR43471">
    <property type="entry name" value="ABC TRANSPORTER PERMEASE"/>
    <property type="match status" value="1"/>
</dbReference>
<dbReference type="AlphaFoldDB" id="A0A1H6JWR7"/>
<keyword evidence="1" id="KW-1133">Transmembrane helix</keyword>
<dbReference type="STRING" id="173990.SAMN05660691_00797"/>
<evidence type="ECO:0000313" key="2">
    <source>
        <dbReference type="EMBL" id="SEH67165.1"/>
    </source>
</evidence>
<name>A0A1H6JWR7_9GAMM</name>
<dbReference type="InterPro" id="IPR021913">
    <property type="entry name" value="DUF3526"/>
</dbReference>
<evidence type="ECO:0000313" key="3">
    <source>
        <dbReference type="Proteomes" id="UP000199371"/>
    </source>
</evidence>
<keyword evidence="3" id="KW-1185">Reference proteome</keyword>
<protein>
    <submittedName>
        <fullName evidence="2">ABC-2 type transport system permease protein</fullName>
    </submittedName>
</protein>
<feature type="transmembrane region" description="Helical" evidence="1">
    <location>
        <begin position="206"/>
        <end position="234"/>
    </location>
</feature>
<keyword evidence="1" id="KW-0472">Membrane</keyword>
<organism evidence="2 3">
    <name type="scientific">Rheinheimera pacifica</name>
    <dbReference type="NCBI Taxonomy" id="173990"/>
    <lineage>
        <taxon>Bacteria</taxon>
        <taxon>Pseudomonadati</taxon>
        <taxon>Pseudomonadota</taxon>
        <taxon>Gammaproteobacteria</taxon>
        <taxon>Chromatiales</taxon>
        <taxon>Chromatiaceae</taxon>
        <taxon>Rheinheimera</taxon>
    </lineage>
</organism>
<feature type="transmembrane region" description="Helical" evidence="1">
    <location>
        <begin position="241"/>
        <end position="259"/>
    </location>
</feature>
<reference evidence="3" key="1">
    <citation type="submission" date="2016-10" db="EMBL/GenBank/DDBJ databases">
        <authorList>
            <person name="Varghese N."/>
            <person name="Submissions S."/>
        </authorList>
    </citation>
    <scope>NUCLEOTIDE SEQUENCE [LARGE SCALE GENOMIC DNA]</scope>
    <source>
        <strain evidence="3">DSM 17616</strain>
    </source>
</reference>
<dbReference type="Proteomes" id="UP000199371">
    <property type="component" value="Unassembled WGS sequence"/>
</dbReference>
<sequence length="477" mass="52127">MGSKVLAIAKDEWRYWRRSKLAQTVLLIALVLAIASVWVTQAAITATAEKRQHMQAEAKQVFEAQPDRHPHRMIHYGHYLFRAPPPLSALDPGIDAFTGNAIFLEGHQQNSATFAEQKQSSGLNWLGKLTPAYVMQVLTPLLLIVLGFGVMTREREAGTLDFLKVQGVSPLTLMLGKAVALAGAGLLILAPLVVGALLTLLNGAAVLPVVAFVIAYLLYLAIWCGIVLAVSALASANSTSFSGLMAVWILMCLILPRIAGNTASVALASQGKLETDFAVLQSIRDTGDGHNANDPAFKALKDNLLAQYNVATVEELPVNFRGVVSRYSEAHHTEVLNKFAEQKMQSEQAQADIVRKFGWLSPAIAIQTASMKLAGTDLENYQRFLREAETIRYDFVQSMNTLHAEGLSYAQDANRYSSQQAKQEATVSSANWQILDDFHFTPLAPTQRFANSIMALLQLFCAMAVVLGFILFAGRRI</sequence>
<keyword evidence="1" id="KW-0812">Transmembrane</keyword>
<accession>A0A1H6JWR7</accession>